<dbReference type="Pfam" id="PF20329">
    <property type="entry name" value="DUF6624"/>
    <property type="match status" value="1"/>
</dbReference>
<protein>
    <submittedName>
        <fullName evidence="1">Uncharacterized protein</fullName>
    </submittedName>
</protein>
<sequence length="233" mass="25547">MIFPIGAKVELSAMANRIDTGVREARFMGNVQGRFTPPAGQAIVLFGQEVVLSTEAISAERVKAVQDVEAMAGPDQLYRGRSENGDLTPDEWKQQTAIDVANMKRLAEIIDTYGWPGLRFAGAASQTAFLVLQHADHASQSKYLPLLHDAVKRSDALGSHFAMLDDRLRIADGKLQRYGSQLSTNPLRLQPIEDEAHVDERRRSIGLEPLADYVKRFGLTYSPNAAKGSGLAN</sequence>
<evidence type="ECO:0000313" key="2">
    <source>
        <dbReference type="Proteomes" id="UP000092634"/>
    </source>
</evidence>
<dbReference type="EMBL" id="MAQB02000012">
    <property type="protein sequence ID" value="OFJ46564.1"/>
    <property type="molecule type" value="Genomic_DNA"/>
</dbReference>
<dbReference type="Proteomes" id="UP000092634">
    <property type="component" value="Unassembled WGS sequence"/>
</dbReference>
<evidence type="ECO:0000313" key="1">
    <source>
        <dbReference type="EMBL" id="OFJ46564.1"/>
    </source>
</evidence>
<proteinExistence type="predicted"/>
<accession>A0A1E8PLD2</accession>
<dbReference type="AlphaFoldDB" id="A0A1E8PLD2"/>
<dbReference type="InterPro" id="IPR046732">
    <property type="entry name" value="DUF6624"/>
</dbReference>
<reference evidence="1 2" key="1">
    <citation type="submission" date="2016-10" db="EMBL/GenBank/DDBJ databases">
        <title>Updated version of Genome Assembly of Janthinobacterium lividum ERGS5:01.</title>
        <authorList>
            <person name="Kumar R."/>
            <person name="Acharya V."/>
            <person name="Singh D."/>
        </authorList>
    </citation>
    <scope>NUCLEOTIDE SEQUENCE [LARGE SCALE GENOMIC DNA]</scope>
    <source>
        <strain evidence="1 2">ERGS5:01</strain>
    </source>
</reference>
<comment type="caution">
    <text evidence="1">The sequence shown here is derived from an EMBL/GenBank/DDBJ whole genome shotgun (WGS) entry which is preliminary data.</text>
</comment>
<name>A0A1E8PLD2_9BURK</name>
<gene>
    <name evidence="1" type="ORF">BA896_021240</name>
</gene>
<organism evidence="1 2">
    <name type="scientific">Janthinobacterium lividum</name>
    <dbReference type="NCBI Taxonomy" id="29581"/>
    <lineage>
        <taxon>Bacteria</taxon>
        <taxon>Pseudomonadati</taxon>
        <taxon>Pseudomonadota</taxon>
        <taxon>Betaproteobacteria</taxon>
        <taxon>Burkholderiales</taxon>
        <taxon>Oxalobacteraceae</taxon>
        <taxon>Janthinobacterium</taxon>
    </lineage>
</organism>